<dbReference type="InterPro" id="IPR017953">
    <property type="entry name" value="Carbohydrate_kinase_pred_CS"/>
</dbReference>
<dbReference type="NCBIfam" id="TIGR00197">
    <property type="entry name" value="yjeF_nterm"/>
    <property type="match status" value="1"/>
</dbReference>
<evidence type="ECO:0000256" key="2">
    <source>
        <dbReference type="ARBA" id="ARBA00000909"/>
    </source>
</evidence>
<proteinExistence type="inferred from homology"/>
<comment type="catalytic activity">
    <reaction evidence="16 17 19">
        <text>(6S)-NADPHX + ADP = AMP + phosphate + NADPH + H(+)</text>
        <dbReference type="Rhea" id="RHEA:32235"/>
        <dbReference type="ChEBI" id="CHEBI:15378"/>
        <dbReference type="ChEBI" id="CHEBI:43474"/>
        <dbReference type="ChEBI" id="CHEBI:57783"/>
        <dbReference type="ChEBI" id="CHEBI:64076"/>
        <dbReference type="ChEBI" id="CHEBI:456215"/>
        <dbReference type="ChEBI" id="CHEBI:456216"/>
        <dbReference type="EC" id="4.2.1.136"/>
    </reaction>
</comment>
<evidence type="ECO:0000256" key="18">
    <source>
        <dbReference type="HAMAP-Rule" id="MF_01966"/>
    </source>
</evidence>
<feature type="binding site" evidence="18">
    <location>
        <position position="164"/>
    </location>
    <ligand>
        <name>K(+)</name>
        <dbReference type="ChEBI" id="CHEBI:29103"/>
    </ligand>
</feature>
<feature type="binding site" evidence="17">
    <location>
        <begin position="424"/>
        <end position="428"/>
    </location>
    <ligand>
        <name>AMP</name>
        <dbReference type="ChEBI" id="CHEBI:456215"/>
    </ligand>
</feature>
<comment type="catalytic activity">
    <reaction evidence="15 17 19">
        <text>(6S)-NADHX + ADP = AMP + phosphate + NADH + H(+)</text>
        <dbReference type="Rhea" id="RHEA:32223"/>
        <dbReference type="ChEBI" id="CHEBI:15378"/>
        <dbReference type="ChEBI" id="CHEBI:43474"/>
        <dbReference type="ChEBI" id="CHEBI:57945"/>
        <dbReference type="ChEBI" id="CHEBI:64074"/>
        <dbReference type="ChEBI" id="CHEBI:456215"/>
        <dbReference type="ChEBI" id="CHEBI:456216"/>
        <dbReference type="EC" id="4.2.1.136"/>
    </reaction>
</comment>
<keyword evidence="7 17" id="KW-0067">ATP-binding</keyword>
<dbReference type="PROSITE" id="PS51383">
    <property type="entry name" value="YJEF_C_3"/>
    <property type="match status" value="1"/>
</dbReference>
<comment type="function">
    <text evidence="17">Catalyzes the dehydration of the S-form of NAD(P)HX at the expense of ADP, which is converted to AMP. Together with NAD(P)HX epimerase, which catalyzes the epimerization of the S- and R-forms, the enzyme allows the repair of both epimers of NAD(P)HX, a damaged form of NAD(P)H that is a result of enzymatic or heat-dependent hydration.</text>
</comment>
<gene>
    <name evidence="17" type="primary">nnrD</name>
    <name evidence="18" type="synonym">nnrE</name>
    <name evidence="22" type="ORF">ABDJ40_08800</name>
</gene>
<dbReference type="Gene3D" id="3.40.1190.20">
    <property type="match status" value="1"/>
</dbReference>
<evidence type="ECO:0000313" key="23">
    <source>
        <dbReference type="Proteomes" id="UP001462640"/>
    </source>
</evidence>
<dbReference type="RefSeq" id="WP_347608833.1">
    <property type="nucleotide sequence ID" value="NZ_JBDPZC010000003.1"/>
</dbReference>
<keyword evidence="12 17" id="KW-0456">Lyase</keyword>
<evidence type="ECO:0000256" key="19">
    <source>
        <dbReference type="PIRNR" id="PIRNR017184"/>
    </source>
</evidence>
<comment type="function">
    <text evidence="14 19">Bifunctional enzyme that catalyzes the epimerization of the S- and R-forms of NAD(P)HX and the dehydration of the S-form of NAD(P)HX at the expense of ADP, which is converted to AMP. This allows the repair of both epimers of NAD(P)HX, a damaged form of NAD(P)H that is a result of enzymatic or heat-dependent hydration.</text>
</comment>
<evidence type="ECO:0000256" key="7">
    <source>
        <dbReference type="ARBA" id="ARBA00022840"/>
    </source>
</evidence>
<comment type="caution">
    <text evidence="18">Lacks conserved residue(s) required for the propagation of feature annotation.</text>
</comment>
<dbReference type="Pfam" id="PF01256">
    <property type="entry name" value="Carb_kinase"/>
    <property type="match status" value="1"/>
</dbReference>
<dbReference type="HAMAP" id="MF_01965">
    <property type="entry name" value="NADHX_dehydratase"/>
    <property type="match status" value="1"/>
</dbReference>
<feature type="binding site" evidence="17">
    <location>
        <position position="453"/>
    </location>
    <ligand>
        <name>AMP</name>
        <dbReference type="ChEBI" id="CHEBI:456215"/>
    </ligand>
</feature>
<keyword evidence="8 17" id="KW-0521">NADP</keyword>
<organism evidence="22 23">
    <name type="scientific">Roseateles flavus</name>
    <dbReference type="NCBI Taxonomy" id="3149041"/>
    <lineage>
        <taxon>Bacteria</taxon>
        <taxon>Pseudomonadati</taxon>
        <taxon>Pseudomonadota</taxon>
        <taxon>Betaproteobacteria</taxon>
        <taxon>Burkholderiales</taxon>
        <taxon>Sphaerotilaceae</taxon>
        <taxon>Roseateles</taxon>
    </lineage>
</organism>
<evidence type="ECO:0000256" key="16">
    <source>
        <dbReference type="ARBA" id="ARBA00049209"/>
    </source>
</evidence>
<dbReference type="InterPro" id="IPR000631">
    <property type="entry name" value="CARKD"/>
</dbReference>
<comment type="catalytic activity">
    <reaction evidence="1 18 19">
        <text>(6R)-NADHX = (6S)-NADHX</text>
        <dbReference type="Rhea" id="RHEA:32215"/>
        <dbReference type="ChEBI" id="CHEBI:64074"/>
        <dbReference type="ChEBI" id="CHEBI:64075"/>
        <dbReference type="EC" id="5.1.99.6"/>
    </reaction>
</comment>
<keyword evidence="10 17" id="KW-0520">NAD</keyword>
<reference evidence="22 23" key="1">
    <citation type="submission" date="2024-05" db="EMBL/GenBank/DDBJ databases">
        <title>Roseateles sp. 2.12 16S ribosomal RNA gene Genome sequencing and assembly.</title>
        <authorList>
            <person name="Woo H."/>
        </authorList>
    </citation>
    <scope>NUCLEOTIDE SEQUENCE [LARGE SCALE GENOMIC DNA]</scope>
    <source>
        <strain evidence="22 23">2.12</strain>
    </source>
</reference>
<comment type="function">
    <text evidence="18">Catalyzes the epimerization of the S- and R-forms of NAD(P)HX, a damaged form of NAD(P)H that is a result of enzymatic or heat-dependent hydration. This is a prerequisite for the S-specific NAD(P)H-hydrate dehydratase to allow the repair of both epimers of NAD(P)HX.</text>
</comment>
<accession>A0ABV0GCU1</accession>
<dbReference type="PROSITE" id="PS01050">
    <property type="entry name" value="YJEF_C_2"/>
    <property type="match status" value="1"/>
</dbReference>
<evidence type="ECO:0000256" key="11">
    <source>
        <dbReference type="ARBA" id="ARBA00023235"/>
    </source>
</evidence>
<dbReference type="HAMAP" id="MF_01966">
    <property type="entry name" value="NADHX_epimerase"/>
    <property type="match status" value="1"/>
</dbReference>
<evidence type="ECO:0000313" key="22">
    <source>
        <dbReference type="EMBL" id="MEO3712865.1"/>
    </source>
</evidence>
<comment type="subunit">
    <text evidence="17">Homotetramer.</text>
</comment>
<dbReference type="InterPro" id="IPR030677">
    <property type="entry name" value="Nnr"/>
</dbReference>
<feature type="domain" description="YjeF N-terminal" evidence="21">
    <location>
        <begin position="19"/>
        <end position="225"/>
    </location>
</feature>
<protein>
    <recommendedName>
        <fullName evidence="19">Bifunctional NAD(P)H-hydrate repair enzyme</fullName>
    </recommendedName>
    <alternativeName>
        <fullName evidence="19">Nicotinamide nucleotide repair protein</fullName>
    </alternativeName>
    <domain>
        <recommendedName>
            <fullName evidence="19">ADP-dependent (S)-NAD(P)H-hydrate dehydratase</fullName>
            <ecNumber evidence="19">4.2.1.136</ecNumber>
        </recommendedName>
        <alternativeName>
            <fullName evidence="19">ADP-dependent NAD(P)HX dehydratase</fullName>
        </alternativeName>
    </domain>
    <domain>
        <recommendedName>
            <fullName evidence="19">NAD(P)H-hydrate epimerase</fullName>
            <ecNumber evidence="19">5.1.99.6</ecNumber>
        </recommendedName>
    </domain>
</protein>
<evidence type="ECO:0000256" key="3">
    <source>
        <dbReference type="ARBA" id="ARBA00006001"/>
    </source>
</evidence>
<dbReference type="EMBL" id="JBDPZC010000003">
    <property type="protein sequence ID" value="MEO3712865.1"/>
    <property type="molecule type" value="Genomic_DNA"/>
</dbReference>
<feature type="binding site" evidence="18">
    <location>
        <position position="66"/>
    </location>
    <ligand>
        <name>K(+)</name>
        <dbReference type="ChEBI" id="CHEBI:29103"/>
    </ligand>
</feature>
<dbReference type="EC" id="5.1.99.6" evidence="19"/>
<evidence type="ECO:0000256" key="14">
    <source>
        <dbReference type="ARBA" id="ARBA00025153"/>
    </source>
</evidence>
<comment type="similarity">
    <text evidence="3 19">In the N-terminal section; belongs to the NnrE/AIBP family.</text>
</comment>
<comment type="similarity">
    <text evidence="4 19">In the C-terminal section; belongs to the NnrD/CARKD family.</text>
</comment>
<dbReference type="PANTHER" id="PTHR12592">
    <property type="entry name" value="ATP-DEPENDENT (S)-NAD(P)H-HYDRATE DEHYDRATASE FAMILY MEMBER"/>
    <property type="match status" value="1"/>
</dbReference>
<name>A0ABV0GCU1_9BURK</name>
<keyword evidence="5 18" id="KW-0479">Metal-binding</keyword>
<keyword evidence="13" id="KW-0511">Multifunctional enzyme</keyword>
<feature type="binding site" evidence="17">
    <location>
        <position position="454"/>
    </location>
    <ligand>
        <name>(6S)-NADPHX</name>
        <dbReference type="ChEBI" id="CHEBI:64076"/>
    </ligand>
</feature>
<dbReference type="PROSITE" id="PS51385">
    <property type="entry name" value="YJEF_N"/>
    <property type="match status" value="1"/>
</dbReference>
<dbReference type="NCBIfam" id="TIGR00196">
    <property type="entry name" value="yjeF_cterm"/>
    <property type="match status" value="1"/>
</dbReference>
<keyword evidence="9 18" id="KW-0630">Potassium</keyword>
<evidence type="ECO:0000256" key="10">
    <source>
        <dbReference type="ARBA" id="ARBA00023027"/>
    </source>
</evidence>
<feature type="binding site" evidence="18">
    <location>
        <position position="161"/>
    </location>
    <ligand>
        <name>(6S)-NADPHX</name>
        <dbReference type="ChEBI" id="CHEBI:64076"/>
    </ligand>
</feature>
<comment type="caution">
    <text evidence="22">The sequence shown here is derived from an EMBL/GenBank/DDBJ whole genome shotgun (WGS) entry which is preliminary data.</text>
</comment>
<comment type="similarity">
    <text evidence="17">Belongs to the NnrD/CARKD family.</text>
</comment>
<evidence type="ECO:0000259" key="21">
    <source>
        <dbReference type="PROSITE" id="PS51385"/>
    </source>
</evidence>
<feature type="binding site" evidence="17">
    <location>
        <position position="387"/>
    </location>
    <ligand>
        <name>(6S)-NADPHX</name>
        <dbReference type="ChEBI" id="CHEBI:64076"/>
    </ligand>
</feature>
<dbReference type="Gene3D" id="3.40.50.10260">
    <property type="entry name" value="YjeF N-terminal domain"/>
    <property type="match status" value="1"/>
</dbReference>
<evidence type="ECO:0000256" key="8">
    <source>
        <dbReference type="ARBA" id="ARBA00022857"/>
    </source>
</evidence>
<comment type="cofactor">
    <cofactor evidence="17">
        <name>Mg(2+)</name>
        <dbReference type="ChEBI" id="CHEBI:18420"/>
    </cofactor>
</comment>
<dbReference type="CDD" id="cd01171">
    <property type="entry name" value="YXKO-related"/>
    <property type="match status" value="1"/>
</dbReference>
<feature type="binding site" evidence="17">
    <location>
        <position position="268"/>
    </location>
    <ligand>
        <name>(6S)-NADPHX</name>
        <dbReference type="ChEBI" id="CHEBI:64076"/>
    </ligand>
</feature>
<evidence type="ECO:0000256" key="9">
    <source>
        <dbReference type="ARBA" id="ARBA00022958"/>
    </source>
</evidence>
<dbReference type="Pfam" id="PF03853">
    <property type="entry name" value="YjeF_N"/>
    <property type="match status" value="1"/>
</dbReference>
<keyword evidence="11 18" id="KW-0413">Isomerase</keyword>
<keyword evidence="23" id="KW-1185">Reference proteome</keyword>
<evidence type="ECO:0000256" key="15">
    <source>
        <dbReference type="ARBA" id="ARBA00048238"/>
    </source>
</evidence>
<keyword evidence="6 17" id="KW-0547">Nucleotide-binding</keyword>
<dbReference type="EC" id="4.2.1.136" evidence="19"/>
<evidence type="ECO:0000259" key="20">
    <source>
        <dbReference type="PROSITE" id="PS51383"/>
    </source>
</evidence>
<comment type="cofactor">
    <cofactor evidence="18 19">
        <name>K(+)</name>
        <dbReference type="ChEBI" id="CHEBI:29103"/>
    </cofactor>
    <text evidence="18 19">Binds 1 potassium ion per subunit.</text>
</comment>
<feature type="binding site" evidence="18">
    <location>
        <begin position="132"/>
        <end position="138"/>
    </location>
    <ligand>
        <name>(6S)-NADPHX</name>
        <dbReference type="ChEBI" id="CHEBI:64076"/>
    </ligand>
</feature>
<evidence type="ECO:0000256" key="4">
    <source>
        <dbReference type="ARBA" id="ARBA00009524"/>
    </source>
</evidence>
<dbReference type="PIRSF" id="PIRSF017184">
    <property type="entry name" value="Nnr"/>
    <property type="match status" value="1"/>
</dbReference>
<evidence type="ECO:0000256" key="12">
    <source>
        <dbReference type="ARBA" id="ARBA00023239"/>
    </source>
</evidence>
<dbReference type="InterPro" id="IPR004443">
    <property type="entry name" value="YjeF_N_dom"/>
</dbReference>
<evidence type="ECO:0000256" key="17">
    <source>
        <dbReference type="HAMAP-Rule" id="MF_01965"/>
    </source>
</evidence>
<evidence type="ECO:0000256" key="6">
    <source>
        <dbReference type="ARBA" id="ARBA00022741"/>
    </source>
</evidence>
<dbReference type="SUPFAM" id="SSF64153">
    <property type="entry name" value="YjeF N-terminal domain-like"/>
    <property type="match status" value="1"/>
</dbReference>
<dbReference type="InterPro" id="IPR036652">
    <property type="entry name" value="YjeF_N_dom_sf"/>
</dbReference>
<sequence>MIEVLHQAGRFPLFSSEGCRALEAAALARSPARALMAQAGLAVARLALAVAPHARCIWIVCGPGNNGGDGLVAARHLAGLGLEVHVSHLRGNKPLPADAQWAWQTATDAGLQIGRALQAPDGCELIIDALLGLGLQRAPGGTFAQAIQAINASGVPVLSVDLPSGLHADTGCPCPDAQARPGAVVNAQHTLCLLSLKPGLFTGQGRDHAGRIWFDDLGVPAVDGGSGRLIARGERERWQALARRAHVSHKGSYGQVLVIGGAAHMEGAALLAASSALAAGAGKVHLKALSGALQAAGTSRLELMRWPEGPLDGQTPWQDLTLVVGCGAGHGLDVTPGLGSPLPEILRQAPRLVLDADGLNTVSRSTMAQELLRARRSAGLRTLLTPHPLEAARLLAWPVAQVQADRLAAARVLSSALDCSVVLKGSGSVIASPGEPVHVNGSGNAALAGAGTGDVLAGWLAGLWAQAPAMPVHELATLGAAWHGEAAHGAQVPLRAADLIEHMHALQASLP</sequence>
<feature type="binding site" evidence="18">
    <location>
        <position position="128"/>
    </location>
    <ligand>
        <name>K(+)</name>
        <dbReference type="ChEBI" id="CHEBI:29103"/>
    </ligand>
</feature>
<dbReference type="Proteomes" id="UP001462640">
    <property type="component" value="Unassembled WGS sequence"/>
</dbReference>
<evidence type="ECO:0000256" key="5">
    <source>
        <dbReference type="ARBA" id="ARBA00022723"/>
    </source>
</evidence>
<dbReference type="SUPFAM" id="SSF53613">
    <property type="entry name" value="Ribokinase-like"/>
    <property type="match status" value="1"/>
</dbReference>
<feature type="binding site" evidence="18">
    <location>
        <begin position="65"/>
        <end position="69"/>
    </location>
    <ligand>
        <name>(6S)-NADPHX</name>
        <dbReference type="ChEBI" id="CHEBI:64076"/>
    </ligand>
</feature>
<comment type="catalytic activity">
    <reaction evidence="2 18 19">
        <text>(6R)-NADPHX = (6S)-NADPHX</text>
        <dbReference type="Rhea" id="RHEA:32227"/>
        <dbReference type="ChEBI" id="CHEBI:64076"/>
        <dbReference type="ChEBI" id="CHEBI:64077"/>
        <dbReference type="EC" id="5.1.99.6"/>
    </reaction>
</comment>
<evidence type="ECO:0000256" key="13">
    <source>
        <dbReference type="ARBA" id="ARBA00023268"/>
    </source>
</evidence>
<dbReference type="InterPro" id="IPR029056">
    <property type="entry name" value="Ribokinase-like"/>
</dbReference>
<evidence type="ECO:0000256" key="1">
    <source>
        <dbReference type="ARBA" id="ARBA00000013"/>
    </source>
</evidence>
<feature type="binding site" evidence="17">
    <location>
        <position position="329"/>
    </location>
    <ligand>
        <name>(6S)-NADPHX</name>
        <dbReference type="ChEBI" id="CHEBI:64076"/>
    </ligand>
</feature>
<feature type="domain" description="YjeF C-terminal" evidence="20">
    <location>
        <begin position="233"/>
        <end position="510"/>
    </location>
</feature>
<dbReference type="PANTHER" id="PTHR12592:SF0">
    <property type="entry name" value="ATP-DEPENDENT (S)-NAD(P)H-HYDRATE DEHYDRATASE"/>
    <property type="match status" value="1"/>
</dbReference>
<comment type="similarity">
    <text evidence="18">Belongs to the NnrE/AIBP family.</text>
</comment>